<evidence type="ECO:0000313" key="8">
    <source>
        <dbReference type="EMBL" id="MBO1264931.1"/>
    </source>
</evidence>
<gene>
    <name evidence="8" type="ORF">J3A84_07810</name>
</gene>
<dbReference type="FunFam" id="1.10.3720.10:FF:000001">
    <property type="entry name" value="Glycine betaine ABC transporter, permease"/>
    <property type="match status" value="1"/>
</dbReference>
<reference evidence="8" key="1">
    <citation type="submission" date="2021-03" db="EMBL/GenBank/DDBJ databases">
        <title>Proteiniclasticum marinus sp. nov., isolated from tidal flat sediment.</title>
        <authorList>
            <person name="Namirimu T."/>
            <person name="Yang J.-A."/>
            <person name="Yang S.-H."/>
            <person name="Kim Y.-J."/>
            <person name="Kwon K.K."/>
        </authorList>
    </citation>
    <scope>NUCLEOTIDE SEQUENCE</scope>
    <source>
        <strain evidence="8">SCR006</strain>
    </source>
</reference>
<keyword evidence="3 6" id="KW-0812">Transmembrane</keyword>
<dbReference type="EMBL" id="JAFNJU010000005">
    <property type="protein sequence ID" value="MBO1264931.1"/>
    <property type="molecule type" value="Genomic_DNA"/>
</dbReference>
<feature type="transmembrane region" description="Helical" evidence="6">
    <location>
        <begin position="58"/>
        <end position="77"/>
    </location>
</feature>
<feature type="transmembrane region" description="Helical" evidence="6">
    <location>
        <begin position="89"/>
        <end position="112"/>
    </location>
</feature>
<evidence type="ECO:0000256" key="4">
    <source>
        <dbReference type="ARBA" id="ARBA00022989"/>
    </source>
</evidence>
<dbReference type="CDD" id="cd06261">
    <property type="entry name" value="TM_PBP2"/>
    <property type="match status" value="1"/>
</dbReference>
<dbReference type="PROSITE" id="PS50928">
    <property type="entry name" value="ABC_TM1"/>
    <property type="match status" value="1"/>
</dbReference>
<accession>A0A939KJD4</accession>
<feature type="transmembrane region" description="Helical" evidence="6">
    <location>
        <begin position="213"/>
        <end position="233"/>
    </location>
</feature>
<evidence type="ECO:0000256" key="2">
    <source>
        <dbReference type="ARBA" id="ARBA00022448"/>
    </source>
</evidence>
<dbReference type="AlphaFoldDB" id="A0A939KJD4"/>
<sequence>MKKIRVTYFIILLLALLLGAMLLFPEQFETLLAGLFTSKFTQGSRTPLPVLFLEHLEMVVISSAMAIAFGFVLGVFLTTKTGAEFKESLLKLVNLGQTFPSAALLALVVPIVGYGIKGALIALFLYALMPIVYNVVVGIEEVPEDVVEAARGMGMSEWETYRKVKIPLAMNAILGGIRTSTVINISAATLAAAAGAGGLGVLVVNGVKTFDMVLILMGSIPVTLLAVIVELILEEVQKRRVYAQ</sequence>
<evidence type="ECO:0000259" key="7">
    <source>
        <dbReference type="PROSITE" id="PS50928"/>
    </source>
</evidence>
<feature type="domain" description="ABC transmembrane type-1" evidence="7">
    <location>
        <begin position="52"/>
        <end position="233"/>
    </location>
</feature>
<evidence type="ECO:0000256" key="5">
    <source>
        <dbReference type="ARBA" id="ARBA00023136"/>
    </source>
</evidence>
<evidence type="ECO:0000256" key="1">
    <source>
        <dbReference type="ARBA" id="ARBA00004141"/>
    </source>
</evidence>
<comment type="subcellular location">
    <subcellularLocation>
        <location evidence="6">Cell membrane</location>
        <topology evidence="6">Multi-pass membrane protein</topology>
    </subcellularLocation>
    <subcellularLocation>
        <location evidence="1">Membrane</location>
        <topology evidence="1">Multi-pass membrane protein</topology>
    </subcellularLocation>
</comment>
<keyword evidence="9" id="KW-1185">Reference proteome</keyword>
<feature type="transmembrane region" description="Helical" evidence="6">
    <location>
        <begin position="182"/>
        <end position="207"/>
    </location>
</feature>
<dbReference type="InterPro" id="IPR000515">
    <property type="entry name" value="MetI-like"/>
</dbReference>
<dbReference type="InterPro" id="IPR051204">
    <property type="entry name" value="ABC_transp_perm/SBD"/>
</dbReference>
<dbReference type="RefSeq" id="WP_207599455.1">
    <property type="nucleotide sequence ID" value="NZ_JAFNJU010000005.1"/>
</dbReference>
<protein>
    <submittedName>
        <fullName evidence="8">ABC transporter permease</fullName>
    </submittedName>
</protein>
<dbReference type="SUPFAM" id="SSF161098">
    <property type="entry name" value="MetI-like"/>
    <property type="match status" value="1"/>
</dbReference>
<evidence type="ECO:0000256" key="3">
    <source>
        <dbReference type="ARBA" id="ARBA00022692"/>
    </source>
</evidence>
<comment type="caution">
    <text evidence="8">The sequence shown here is derived from an EMBL/GenBank/DDBJ whole genome shotgun (WGS) entry which is preliminary data.</text>
</comment>
<comment type="similarity">
    <text evidence="6">Belongs to the binding-protein-dependent transport system permease family.</text>
</comment>
<keyword evidence="2 6" id="KW-0813">Transport</keyword>
<dbReference type="GO" id="GO:0055085">
    <property type="term" value="P:transmembrane transport"/>
    <property type="evidence" value="ECO:0007669"/>
    <property type="project" value="InterPro"/>
</dbReference>
<dbReference type="GO" id="GO:0005886">
    <property type="term" value="C:plasma membrane"/>
    <property type="evidence" value="ECO:0007669"/>
    <property type="project" value="UniProtKB-SubCell"/>
</dbReference>
<keyword evidence="5 6" id="KW-0472">Membrane</keyword>
<dbReference type="InterPro" id="IPR035906">
    <property type="entry name" value="MetI-like_sf"/>
</dbReference>
<dbReference type="Proteomes" id="UP000664218">
    <property type="component" value="Unassembled WGS sequence"/>
</dbReference>
<dbReference type="PANTHER" id="PTHR30177">
    <property type="entry name" value="GLYCINE BETAINE/L-PROLINE TRANSPORT SYSTEM PERMEASE PROTEIN PROW"/>
    <property type="match status" value="1"/>
</dbReference>
<feature type="transmembrane region" description="Helical" evidence="6">
    <location>
        <begin position="118"/>
        <end position="136"/>
    </location>
</feature>
<dbReference type="Pfam" id="PF00528">
    <property type="entry name" value="BPD_transp_1"/>
    <property type="match status" value="1"/>
</dbReference>
<keyword evidence="4 6" id="KW-1133">Transmembrane helix</keyword>
<dbReference type="Gene3D" id="1.10.3720.10">
    <property type="entry name" value="MetI-like"/>
    <property type="match status" value="1"/>
</dbReference>
<organism evidence="8 9">
    <name type="scientific">Proteiniclasticum aestuarii</name>
    <dbReference type="NCBI Taxonomy" id="2817862"/>
    <lineage>
        <taxon>Bacteria</taxon>
        <taxon>Bacillati</taxon>
        <taxon>Bacillota</taxon>
        <taxon>Clostridia</taxon>
        <taxon>Eubacteriales</taxon>
        <taxon>Clostridiaceae</taxon>
        <taxon>Proteiniclasticum</taxon>
    </lineage>
</organism>
<name>A0A939KJD4_9CLOT</name>
<evidence type="ECO:0000256" key="6">
    <source>
        <dbReference type="RuleBase" id="RU363032"/>
    </source>
</evidence>
<evidence type="ECO:0000313" key="9">
    <source>
        <dbReference type="Proteomes" id="UP000664218"/>
    </source>
</evidence>
<proteinExistence type="inferred from homology"/>